<keyword evidence="3" id="KW-0809">Transit peptide</keyword>
<dbReference type="InterPro" id="IPR038538">
    <property type="entry name" value="MTERF_sf"/>
</dbReference>
<accession>A0A2P2NYT3</accession>
<dbReference type="InterPro" id="IPR003690">
    <property type="entry name" value="MTERF"/>
</dbReference>
<protein>
    <submittedName>
        <fullName evidence="4">Uncharacterized protein LOC8278951</fullName>
    </submittedName>
</protein>
<dbReference type="Gene3D" id="1.25.70.10">
    <property type="entry name" value="Transcription termination factor 3, mitochondrial"/>
    <property type="match status" value="1"/>
</dbReference>
<organism evidence="4">
    <name type="scientific">Rhizophora mucronata</name>
    <name type="common">Asiatic mangrove</name>
    <dbReference type="NCBI Taxonomy" id="61149"/>
    <lineage>
        <taxon>Eukaryota</taxon>
        <taxon>Viridiplantae</taxon>
        <taxon>Streptophyta</taxon>
        <taxon>Embryophyta</taxon>
        <taxon>Tracheophyta</taxon>
        <taxon>Spermatophyta</taxon>
        <taxon>Magnoliopsida</taxon>
        <taxon>eudicotyledons</taxon>
        <taxon>Gunneridae</taxon>
        <taxon>Pentapetalae</taxon>
        <taxon>rosids</taxon>
        <taxon>fabids</taxon>
        <taxon>Malpighiales</taxon>
        <taxon>Rhizophoraceae</taxon>
        <taxon>Rhizophora</taxon>
    </lineage>
</organism>
<comment type="similarity">
    <text evidence="1">Belongs to the mTERF family.</text>
</comment>
<evidence type="ECO:0000256" key="3">
    <source>
        <dbReference type="ARBA" id="ARBA00022946"/>
    </source>
</evidence>
<keyword evidence="2" id="KW-0805">Transcription regulation</keyword>
<evidence type="ECO:0000313" key="4">
    <source>
        <dbReference type="EMBL" id="MBX47676.1"/>
    </source>
</evidence>
<dbReference type="Pfam" id="PF02536">
    <property type="entry name" value="mTERF"/>
    <property type="match status" value="1"/>
</dbReference>
<keyword evidence="2" id="KW-0804">Transcription</keyword>
<dbReference type="EMBL" id="GGEC01067192">
    <property type="protein sequence ID" value="MBX47676.1"/>
    <property type="molecule type" value="Transcribed_RNA"/>
</dbReference>
<dbReference type="GO" id="GO:0006353">
    <property type="term" value="P:DNA-templated transcription termination"/>
    <property type="evidence" value="ECO:0007669"/>
    <property type="project" value="UniProtKB-KW"/>
</dbReference>
<sequence length="389" mass="44097">MFYFLGKIIFHGHFRFPIRSLPPAHKFSLLQSPSPFNPRCVSSSSSAAAQSSFMASYLMDTLGFSPESALKASKYLHYDNPDKPNAVIAFLKSHGFSESQIRKIVKRAPLLLQSNPEKTLLPKLEFFYSKGVSKLDLAIIFSGYGSVLTRSLEKQIIPSFNFFREFLESDEKVIKFIKRFAAMITVNLERVVAPNLDVLREIGVPKSNLASILLCEPRLIFSSTKQLKENLEKVKKMGISPSHFSFVLAASILGKLSKSNWVKKVDTYRKWGLSEEEVLAAFSKHPWFMMVSDDKIEAVMDVFVNQLGMDATDIAKGPYVFSMSLRKRIVPRAPVAQILISNGFLRKDFSLITFFGCNEKKFLEKYVFSYKGDALQLFNLYKEKLDLPG</sequence>
<dbReference type="FunFam" id="1.25.70.10:FF:000001">
    <property type="entry name" value="Mitochondrial transcription termination factor-like"/>
    <property type="match status" value="1"/>
</dbReference>
<dbReference type="SMART" id="SM00733">
    <property type="entry name" value="Mterf"/>
    <property type="match status" value="6"/>
</dbReference>
<dbReference type="PANTHER" id="PTHR13068">
    <property type="entry name" value="CGI-12 PROTEIN-RELATED"/>
    <property type="match status" value="1"/>
</dbReference>
<reference evidence="4" key="1">
    <citation type="submission" date="2018-02" db="EMBL/GenBank/DDBJ databases">
        <title>Rhizophora mucronata_Transcriptome.</title>
        <authorList>
            <person name="Meera S.P."/>
            <person name="Sreeshan A."/>
            <person name="Augustine A."/>
        </authorList>
    </citation>
    <scope>NUCLEOTIDE SEQUENCE</scope>
    <source>
        <tissue evidence="4">Leaf</tissue>
    </source>
</reference>
<evidence type="ECO:0000256" key="1">
    <source>
        <dbReference type="ARBA" id="ARBA00007692"/>
    </source>
</evidence>
<name>A0A2P2NYT3_RHIMU</name>
<evidence type="ECO:0000256" key="2">
    <source>
        <dbReference type="ARBA" id="ARBA00022472"/>
    </source>
</evidence>
<keyword evidence="2" id="KW-0806">Transcription termination</keyword>
<dbReference type="PANTHER" id="PTHR13068:SF166">
    <property type="entry name" value="TRANSCRIPTION TERMINATION FACTOR MTERF15, MITOCHONDRIAL-LIKE"/>
    <property type="match status" value="1"/>
</dbReference>
<dbReference type="AlphaFoldDB" id="A0A2P2NYT3"/>
<proteinExistence type="inferred from homology"/>
<dbReference type="GO" id="GO:0003676">
    <property type="term" value="F:nucleic acid binding"/>
    <property type="evidence" value="ECO:0007669"/>
    <property type="project" value="InterPro"/>
</dbReference>